<proteinExistence type="predicted"/>
<evidence type="ECO:0008006" key="3">
    <source>
        <dbReference type="Google" id="ProtNLM"/>
    </source>
</evidence>
<protein>
    <recommendedName>
        <fullName evidence="3">F-box domain-containing protein</fullName>
    </recommendedName>
</protein>
<accession>A0A5C3M2B9</accession>
<evidence type="ECO:0000313" key="1">
    <source>
        <dbReference type="EMBL" id="TFK39549.1"/>
    </source>
</evidence>
<gene>
    <name evidence="1" type="ORF">BDQ12DRAFT_712221</name>
</gene>
<organism evidence="1 2">
    <name type="scientific">Crucibulum laeve</name>
    <dbReference type="NCBI Taxonomy" id="68775"/>
    <lineage>
        <taxon>Eukaryota</taxon>
        <taxon>Fungi</taxon>
        <taxon>Dikarya</taxon>
        <taxon>Basidiomycota</taxon>
        <taxon>Agaricomycotina</taxon>
        <taxon>Agaricomycetes</taxon>
        <taxon>Agaricomycetidae</taxon>
        <taxon>Agaricales</taxon>
        <taxon>Agaricineae</taxon>
        <taxon>Nidulariaceae</taxon>
        <taxon>Crucibulum</taxon>
    </lineage>
</organism>
<dbReference type="EMBL" id="ML213599">
    <property type="protein sequence ID" value="TFK39549.1"/>
    <property type="molecule type" value="Genomic_DNA"/>
</dbReference>
<sequence length="408" mass="44840">MSDPLTLPTELLDDILTYLPPNSGSNLQACALSFRAFLPLAQKRLFKAIRISSAFTSLYAARETACAKLAKVLEESSHLAGYAQSLEIADRAPFSSENNLPPDPSLTRLLALLPSLTHLSYEGSYHHHRPFPFVSNAAHVVLPSLTHLRLSRVQSLPLWFIDCFPNLRSLSMCSVTFAYPLTVTRNNVNSVPHLEELAVDWMCGMGEVALCLENRLLPGIAKLRKLSILIPSNNETELGHVYGIFQLASDSGGLEELQLRAYYDVTSQTSFPPAIVTTLLTLPALRKLYFSIDIDADGRNQLPWVISLLSSLVSSPPSKTLESITLTVTHHLAIFARAYWRDLDALFSSPTSHFSSVREVVVRMVIPFPEVSAGVAMVSNVAGKVRSCLPVLEGMGILRAQLIMEGDV</sequence>
<name>A0A5C3M2B9_9AGAR</name>
<reference evidence="1 2" key="1">
    <citation type="journal article" date="2019" name="Nat. Ecol. Evol.">
        <title>Megaphylogeny resolves global patterns of mushroom evolution.</title>
        <authorList>
            <person name="Varga T."/>
            <person name="Krizsan K."/>
            <person name="Foldi C."/>
            <person name="Dima B."/>
            <person name="Sanchez-Garcia M."/>
            <person name="Sanchez-Ramirez S."/>
            <person name="Szollosi G.J."/>
            <person name="Szarkandi J.G."/>
            <person name="Papp V."/>
            <person name="Albert L."/>
            <person name="Andreopoulos W."/>
            <person name="Angelini C."/>
            <person name="Antonin V."/>
            <person name="Barry K.W."/>
            <person name="Bougher N.L."/>
            <person name="Buchanan P."/>
            <person name="Buyck B."/>
            <person name="Bense V."/>
            <person name="Catcheside P."/>
            <person name="Chovatia M."/>
            <person name="Cooper J."/>
            <person name="Damon W."/>
            <person name="Desjardin D."/>
            <person name="Finy P."/>
            <person name="Geml J."/>
            <person name="Haridas S."/>
            <person name="Hughes K."/>
            <person name="Justo A."/>
            <person name="Karasinski D."/>
            <person name="Kautmanova I."/>
            <person name="Kiss B."/>
            <person name="Kocsube S."/>
            <person name="Kotiranta H."/>
            <person name="LaButti K.M."/>
            <person name="Lechner B.E."/>
            <person name="Liimatainen K."/>
            <person name="Lipzen A."/>
            <person name="Lukacs Z."/>
            <person name="Mihaltcheva S."/>
            <person name="Morgado L.N."/>
            <person name="Niskanen T."/>
            <person name="Noordeloos M.E."/>
            <person name="Ohm R.A."/>
            <person name="Ortiz-Santana B."/>
            <person name="Ovrebo C."/>
            <person name="Racz N."/>
            <person name="Riley R."/>
            <person name="Savchenko A."/>
            <person name="Shiryaev A."/>
            <person name="Soop K."/>
            <person name="Spirin V."/>
            <person name="Szebenyi C."/>
            <person name="Tomsovsky M."/>
            <person name="Tulloss R.E."/>
            <person name="Uehling J."/>
            <person name="Grigoriev I.V."/>
            <person name="Vagvolgyi C."/>
            <person name="Papp T."/>
            <person name="Martin F.M."/>
            <person name="Miettinen O."/>
            <person name="Hibbett D.S."/>
            <person name="Nagy L.G."/>
        </authorList>
    </citation>
    <scope>NUCLEOTIDE SEQUENCE [LARGE SCALE GENOMIC DNA]</scope>
    <source>
        <strain evidence="1 2">CBS 166.37</strain>
    </source>
</reference>
<dbReference type="SUPFAM" id="SSF52047">
    <property type="entry name" value="RNI-like"/>
    <property type="match status" value="1"/>
</dbReference>
<dbReference type="AlphaFoldDB" id="A0A5C3M2B9"/>
<evidence type="ECO:0000313" key="2">
    <source>
        <dbReference type="Proteomes" id="UP000308652"/>
    </source>
</evidence>
<dbReference type="Proteomes" id="UP000308652">
    <property type="component" value="Unassembled WGS sequence"/>
</dbReference>
<dbReference type="Gene3D" id="3.80.10.10">
    <property type="entry name" value="Ribonuclease Inhibitor"/>
    <property type="match status" value="1"/>
</dbReference>
<dbReference type="InterPro" id="IPR032675">
    <property type="entry name" value="LRR_dom_sf"/>
</dbReference>
<keyword evidence="2" id="KW-1185">Reference proteome</keyword>